<name>A0A7J7M465_9MAGN</name>
<dbReference type="PANTHER" id="PTHR46929">
    <property type="entry name" value="EXPRESSED PROTEIN"/>
    <property type="match status" value="1"/>
</dbReference>
<comment type="caution">
    <text evidence="1">The sequence shown here is derived from an EMBL/GenBank/DDBJ whole genome shotgun (WGS) entry which is preliminary data.</text>
</comment>
<protein>
    <submittedName>
        <fullName evidence="1">Uncharacterized protein</fullName>
    </submittedName>
</protein>
<reference evidence="1 2" key="1">
    <citation type="journal article" date="2020" name="IScience">
        <title>Genome Sequencing of the Endangered Kingdonia uniflora (Circaeasteraceae, Ranunculales) Reveals Potential Mechanisms of Evolutionary Specialization.</title>
        <authorList>
            <person name="Sun Y."/>
            <person name="Deng T."/>
            <person name="Zhang A."/>
            <person name="Moore M.J."/>
            <person name="Landis J.B."/>
            <person name="Lin N."/>
            <person name="Zhang H."/>
            <person name="Zhang X."/>
            <person name="Huang J."/>
            <person name="Zhang X."/>
            <person name="Sun H."/>
            <person name="Wang H."/>
        </authorList>
    </citation>
    <scope>NUCLEOTIDE SEQUENCE [LARGE SCALE GENOMIC DNA]</scope>
    <source>
        <strain evidence="1">TB1705</strain>
        <tissue evidence="1">Leaf</tissue>
    </source>
</reference>
<sequence length="198" mass="22631">MVTANSYVWDEYLKEHPEAKLMRTKTMLNYHDLDEICGKSTAAEQYARSAIDLKSGKLSNVNITQVQDSSDDVAVKDDSPFVNNELEKTKKKKKRKLPETTSIDEDIKKRKMSTDEGMIDALKSIASTVDGIKNRRSESEKKPNIIEVLDAISGLLEGDYLKVCDLLEDEGKTRMFLNLAKNKRKTWLMWKINPKKDN</sequence>
<dbReference type="AlphaFoldDB" id="A0A7J7M465"/>
<evidence type="ECO:0000313" key="1">
    <source>
        <dbReference type="EMBL" id="KAF6149646.1"/>
    </source>
</evidence>
<gene>
    <name evidence="1" type="ORF">GIB67_017379</name>
</gene>
<dbReference type="PANTHER" id="PTHR46929:SF33">
    <property type="entry name" value="L10-INTERACTING MYB DOMAIN-CONTAINING PROTEIN-LIKE ISOFORM X1"/>
    <property type="match status" value="1"/>
</dbReference>
<keyword evidence="2" id="KW-1185">Reference proteome</keyword>
<organism evidence="1 2">
    <name type="scientific">Kingdonia uniflora</name>
    <dbReference type="NCBI Taxonomy" id="39325"/>
    <lineage>
        <taxon>Eukaryota</taxon>
        <taxon>Viridiplantae</taxon>
        <taxon>Streptophyta</taxon>
        <taxon>Embryophyta</taxon>
        <taxon>Tracheophyta</taxon>
        <taxon>Spermatophyta</taxon>
        <taxon>Magnoliopsida</taxon>
        <taxon>Ranunculales</taxon>
        <taxon>Circaeasteraceae</taxon>
        <taxon>Kingdonia</taxon>
    </lineage>
</organism>
<proteinExistence type="predicted"/>
<accession>A0A7J7M465</accession>
<dbReference type="OrthoDB" id="76215at2759"/>
<evidence type="ECO:0000313" key="2">
    <source>
        <dbReference type="Proteomes" id="UP000541444"/>
    </source>
</evidence>
<dbReference type="Proteomes" id="UP000541444">
    <property type="component" value="Unassembled WGS sequence"/>
</dbReference>
<dbReference type="EMBL" id="JACGCM010001782">
    <property type="protein sequence ID" value="KAF6149646.1"/>
    <property type="molecule type" value="Genomic_DNA"/>
</dbReference>